<dbReference type="EMBL" id="PQXI01000215">
    <property type="protein sequence ID" value="TGO21496.1"/>
    <property type="molecule type" value="Genomic_DNA"/>
</dbReference>
<feature type="region of interest" description="Disordered" evidence="1">
    <location>
        <begin position="1"/>
        <end position="29"/>
    </location>
</feature>
<reference evidence="2 3" key="1">
    <citation type="submission" date="2017-12" db="EMBL/GenBank/DDBJ databases">
        <title>Comparative genomics of Botrytis spp.</title>
        <authorList>
            <person name="Valero-Jimenez C.A."/>
            <person name="Tapia P."/>
            <person name="Veloso J."/>
            <person name="Silva-Moreno E."/>
            <person name="Staats M."/>
            <person name="Valdes J.H."/>
            <person name="Van Kan J.A.L."/>
        </authorList>
    </citation>
    <scope>NUCLEOTIDE SEQUENCE [LARGE SCALE GENOMIC DNA]</scope>
    <source>
        <strain evidence="2 3">Bp0003</strain>
    </source>
</reference>
<sequence>MSTSPSSLGYHVVAPDQRDAGRTTSHDTRPFSTVDLHTTTISGLVTDMVFLVDALGHKDVSCVIGHDFVAVMAGWCAVVRPDLFKSSLRSIEV</sequence>
<evidence type="ECO:0000256" key="1">
    <source>
        <dbReference type="SAM" id="MobiDB-lite"/>
    </source>
</evidence>
<dbReference type="Proteomes" id="UP000297910">
    <property type="component" value="Unassembled WGS sequence"/>
</dbReference>
<proteinExistence type="predicted"/>
<organism evidence="2 3">
    <name type="scientific">Botrytis paeoniae</name>
    <dbReference type="NCBI Taxonomy" id="278948"/>
    <lineage>
        <taxon>Eukaryota</taxon>
        <taxon>Fungi</taxon>
        <taxon>Dikarya</taxon>
        <taxon>Ascomycota</taxon>
        <taxon>Pezizomycotina</taxon>
        <taxon>Leotiomycetes</taxon>
        <taxon>Helotiales</taxon>
        <taxon>Sclerotiniaceae</taxon>
        <taxon>Botrytis</taxon>
    </lineage>
</organism>
<accession>A0A4Z1FAN6</accession>
<keyword evidence="3" id="KW-1185">Reference proteome</keyword>
<dbReference type="AlphaFoldDB" id="A0A4Z1FAN6"/>
<dbReference type="InterPro" id="IPR029058">
    <property type="entry name" value="AB_hydrolase_fold"/>
</dbReference>
<evidence type="ECO:0000313" key="2">
    <source>
        <dbReference type="EMBL" id="TGO21496.1"/>
    </source>
</evidence>
<dbReference type="SUPFAM" id="SSF53474">
    <property type="entry name" value="alpha/beta-Hydrolases"/>
    <property type="match status" value="1"/>
</dbReference>
<name>A0A4Z1FAN6_9HELO</name>
<evidence type="ECO:0000313" key="3">
    <source>
        <dbReference type="Proteomes" id="UP000297910"/>
    </source>
</evidence>
<gene>
    <name evidence="2" type="ORF">BPAE_0216g00080</name>
</gene>
<dbReference type="Gene3D" id="3.40.50.1820">
    <property type="entry name" value="alpha/beta hydrolase"/>
    <property type="match status" value="1"/>
</dbReference>
<protein>
    <recommendedName>
        <fullName evidence="4">AB hydrolase-1 domain-containing protein</fullName>
    </recommendedName>
</protein>
<evidence type="ECO:0008006" key="4">
    <source>
        <dbReference type="Google" id="ProtNLM"/>
    </source>
</evidence>
<feature type="compositionally biased region" description="Basic and acidic residues" evidence="1">
    <location>
        <begin position="16"/>
        <end position="29"/>
    </location>
</feature>
<comment type="caution">
    <text evidence="2">The sequence shown here is derived from an EMBL/GenBank/DDBJ whole genome shotgun (WGS) entry which is preliminary data.</text>
</comment>